<evidence type="ECO:0000256" key="11">
    <source>
        <dbReference type="SAM" id="MobiDB-lite"/>
    </source>
</evidence>
<dbReference type="NCBIfam" id="TIGR02946">
    <property type="entry name" value="acyl_WS_DGAT"/>
    <property type="match status" value="1"/>
</dbReference>
<dbReference type="InterPro" id="IPR023213">
    <property type="entry name" value="CAT-like_dom_sf"/>
</dbReference>
<dbReference type="Pfam" id="PF03007">
    <property type="entry name" value="WS_DGAT_cat"/>
    <property type="match status" value="1"/>
</dbReference>
<evidence type="ECO:0000256" key="6">
    <source>
        <dbReference type="ARBA" id="ARBA00022679"/>
    </source>
</evidence>
<comment type="pathway">
    <text evidence="2">Lipid metabolism.</text>
</comment>
<dbReference type="Gene3D" id="3.30.559.30">
    <property type="entry name" value="Nonribosomal peptide synthetase, condensation domain"/>
    <property type="match status" value="1"/>
</dbReference>
<dbReference type="InterPro" id="IPR009721">
    <property type="entry name" value="O-acyltransferase_WSD1_C"/>
</dbReference>
<evidence type="ECO:0000256" key="3">
    <source>
        <dbReference type="ARBA" id="ARBA00009587"/>
    </source>
</evidence>
<comment type="pathway">
    <text evidence="1">Glycerolipid metabolism; triacylglycerol biosynthesis.</text>
</comment>
<protein>
    <recommendedName>
        <fullName evidence="4">diacylglycerol O-acyltransferase</fullName>
        <ecNumber evidence="4">2.3.1.20</ecNumber>
    </recommendedName>
</protein>
<comment type="caution">
    <text evidence="14">The sequence shown here is derived from an EMBL/GenBank/DDBJ whole genome shotgun (WGS) entry which is preliminary data.</text>
</comment>
<evidence type="ECO:0000313" key="14">
    <source>
        <dbReference type="EMBL" id="TBW50546.1"/>
    </source>
</evidence>
<dbReference type="SUPFAM" id="SSF52777">
    <property type="entry name" value="CoA-dependent acyltransferases"/>
    <property type="match status" value="2"/>
</dbReference>
<reference evidence="14 15" key="1">
    <citation type="submission" date="2019-02" db="EMBL/GenBank/DDBJ databases">
        <title>Marinobacter halodurans sp. nov., a marine bacterium isolated from sea tidal flat.</title>
        <authorList>
            <person name="Yoo Y."/>
            <person name="Lee D.W."/>
            <person name="Kim B.S."/>
            <person name="Kim J.-J."/>
        </authorList>
    </citation>
    <scope>NUCLEOTIDE SEQUENCE [LARGE SCALE GENOMIC DNA]</scope>
    <source>
        <strain evidence="14 15">YJ-S3-2</strain>
    </source>
</reference>
<keyword evidence="8" id="KW-0443">Lipid metabolism</keyword>
<dbReference type="PANTHER" id="PTHR31650">
    <property type="entry name" value="O-ACYLTRANSFERASE (WSD1-LIKE) FAMILY PROTEIN"/>
    <property type="match status" value="1"/>
</dbReference>
<gene>
    <name evidence="14" type="ORF">EZI54_18060</name>
</gene>
<dbReference type="InterPro" id="IPR045034">
    <property type="entry name" value="O-acyltransferase_WSD1-like"/>
</dbReference>
<dbReference type="Pfam" id="PF06974">
    <property type="entry name" value="WS_DGAT_C"/>
    <property type="match status" value="1"/>
</dbReference>
<keyword evidence="5" id="KW-0444">Lipid biosynthesis</keyword>
<proteinExistence type="inferred from homology"/>
<dbReference type="InterPro" id="IPR004255">
    <property type="entry name" value="O-acyltransferase_WSD1_N"/>
</dbReference>
<organism evidence="14 15">
    <name type="scientific">Marinobacter halodurans</name>
    <dbReference type="NCBI Taxonomy" id="2528979"/>
    <lineage>
        <taxon>Bacteria</taxon>
        <taxon>Pseudomonadati</taxon>
        <taxon>Pseudomonadota</taxon>
        <taxon>Gammaproteobacteria</taxon>
        <taxon>Pseudomonadales</taxon>
        <taxon>Marinobacteraceae</taxon>
        <taxon>Marinobacter</taxon>
    </lineage>
</organism>
<evidence type="ECO:0000313" key="15">
    <source>
        <dbReference type="Proteomes" id="UP000313645"/>
    </source>
</evidence>
<evidence type="ECO:0000256" key="8">
    <source>
        <dbReference type="ARBA" id="ARBA00023098"/>
    </source>
</evidence>
<dbReference type="EC" id="2.3.1.20" evidence="4"/>
<evidence type="ECO:0000259" key="12">
    <source>
        <dbReference type="Pfam" id="PF03007"/>
    </source>
</evidence>
<dbReference type="EMBL" id="SJDL01000034">
    <property type="protein sequence ID" value="TBW50546.1"/>
    <property type="molecule type" value="Genomic_DNA"/>
</dbReference>
<keyword evidence="9" id="KW-0012">Acyltransferase</keyword>
<evidence type="ECO:0000256" key="10">
    <source>
        <dbReference type="ARBA" id="ARBA00048109"/>
    </source>
</evidence>
<evidence type="ECO:0000256" key="1">
    <source>
        <dbReference type="ARBA" id="ARBA00004771"/>
    </source>
</evidence>
<comment type="catalytic activity">
    <reaction evidence="10">
        <text>an acyl-CoA + a 1,2-diacyl-sn-glycerol = a triacyl-sn-glycerol + CoA</text>
        <dbReference type="Rhea" id="RHEA:10868"/>
        <dbReference type="ChEBI" id="CHEBI:17815"/>
        <dbReference type="ChEBI" id="CHEBI:57287"/>
        <dbReference type="ChEBI" id="CHEBI:58342"/>
        <dbReference type="ChEBI" id="CHEBI:64615"/>
        <dbReference type="EC" id="2.3.1.20"/>
    </reaction>
</comment>
<sequence length="489" mass="54109">MKRLSTLDASWLAVESEDTPMHVGTLQIFSLPEGAPETFLRDMVARMKTDCEVAPPWNYKLAYPGKLGRLVAPAWKVDKGIDLDYHVRHSALPKPGSERELGVLVSRLHSHPLDFSRPLWECHIIEGLENNRFGLYTKMHHSMIDGISGVRLMQRILSTDPNETNMLAPWSVKPQRGRKQTGDKAATLNWAFNEALEALKIQVDSAPKLVSALSRLVHSARHPEDKLTPPFVGPSSILNRRVTGQRRFATQHYELDRLKALAKKADASLNDIVLYLCGTAMRRFLLEQDELPDTPLTAGIPVNIRPADDEGTGTAISFMIASLATNEADPKDRLAAIQASTASAKAHLQSLPRSALNQYTMLLMSPYILQLMTGLGGRMRPAFNVTISNVPGPEKPLYYEGAKLEAMYPVSLIAHGGALNITCLSYAGSLNFGYTGCRDTLPSMQRLAVYTGEALEELELILLAKAEPKTRPKRKTASPRRKRTSTTVK</sequence>
<keyword evidence="6" id="KW-0808">Transferase</keyword>
<name>A0ABY1ZKA1_9GAMM</name>
<dbReference type="RefSeq" id="WP_123635922.1">
    <property type="nucleotide sequence ID" value="NZ_SJDL01000034.1"/>
</dbReference>
<dbReference type="Gene3D" id="3.30.559.10">
    <property type="entry name" value="Chloramphenicol acetyltransferase-like domain"/>
    <property type="match status" value="1"/>
</dbReference>
<evidence type="ECO:0000256" key="2">
    <source>
        <dbReference type="ARBA" id="ARBA00005189"/>
    </source>
</evidence>
<feature type="compositionally biased region" description="Basic residues" evidence="11">
    <location>
        <begin position="471"/>
        <end position="489"/>
    </location>
</feature>
<evidence type="ECO:0000256" key="5">
    <source>
        <dbReference type="ARBA" id="ARBA00022516"/>
    </source>
</evidence>
<accession>A0ABY1ZKA1</accession>
<evidence type="ECO:0000259" key="13">
    <source>
        <dbReference type="Pfam" id="PF06974"/>
    </source>
</evidence>
<evidence type="ECO:0000256" key="7">
    <source>
        <dbReference type="ARBA" id="ARBA00022798"/>
    </source>
</evidence>
<comment type="similarity">
    <text evidence="3">Belongs to the long-chain O-acyltransferase family.</text>
</comment>
<evidence type="ECO:0000256" key="9">
    <source>
        <dbReference type="ARBA" id="ARBA00023315"/>
    </source>
</evidence>
<keyword evidence="7" id="KW-0319">Glycerol metabolism</keyword>
<dbReference type="InterPro" id="IPR014292">
    <property type="entry name" value="Acyl_transf_WS/DGAT"/>
</dbReference>
<evidence type="ECO:0000256" key="4">
    <source>
        <dbReference type="ARBA" id="ARBA00013244"/>
    </source>
</evidence>
<feature type="domain" description="O-acyltransferase WSD1-like N-terminal" evidence="12">
    <location>
        <begin position="4"/>
        <end position="273"/>
    </location>
</feature>
<dbReference type="Proteomes" id="UP000313645">
    <property type="component" value="Unassembled WGS sequence"/>
</dbReference>
<feature type="domain" description="O-acyltransferase WSD1 C-terminal" evidence="13">
    <location>
        <begin position="313"/>
        <end position="458"/>
    </location>
</feature>
<feature type="region of interest" description="Disordered" evidence="11">
    <location>
        <begin position="469"/>
        <end position="489"/>
    </location>
</feature>
<keyword evidence="15" id="KW-1185">Reference proteome</keyword>
<dbReference type="PANTHER" id="PTHR31650:SF1">
    <property type="entry name" value="WAX ESTER SYNTHASE_DIACYLGLYCEROL ACYLTRANSFERASE 4-RELATED"/>
    <property type="match status" value="1"/>
</dbReference>